<dbReference type="EMBL" id="BARS01054630">
    <property type="protein sequence ID" value="GAG50428.1"/>
    <property type="molecule type" value="Genomic_DNA"/>
</dbReference>
<reference evidence="1" key="1">
    <citation type="journal article" date="2014" name="Front. Microbiol.">
        <title>High frequency of phylogenetically diverse reductive dehalogenase-homologous genes in deep subseafloor sedimentary metagenomes.</title>
        <authorList>
            <person name="Kawai M."/>
            <person name="Futagami T."/>
            <person name="Toyoda A."/>
            <person name="Takaki Y."/>
            <person name="Nishi S."/>
            <person name="Hori S."/>
            <person name="Arai W."/>
            <person name="Tsubouchi T."/>
            <person name="Morono Y."/>
            <person name="Uchiyama I."/>
            <person name="Ito T."/>
            <person name="Fujiyama A."/>
            <person name="Inagaki F."/>
            <person name="Takami H."/>
        </authorList>
    </citation>
    <scope>NUCLEOTIDE SEQUENCE</scope>
    <source>
        <strain evidence="1">Expedition CK06-06</strain>
    </source>
</reference>
<protein>
    <submittedName>
        <fullName evidence="1">Uncharacterized protein</fullName>
    </submittedName>
</protein>
<comment type="caution">
    <text evidence="1">The sequence shown here is derived from an EMBL/GenBank/DDBJ whole genome shotgun (WGS) entry which is preliminary data.</text>
</comment>
<accession>X0YPR4</accession>
<name>X0YPR4_9ZZZZ</name>
<proteinExistence type="predicted"/>
<gene>
    <name evidence="1" type="ORF">S01H1_80835</name>
</gene>
<evidence type="ECO:0000313" key="1">
    <source>
        <dbReference type="EMBL" id="GAG50428.1"/>
    </source>
</evidence>
<dbReference type="AlphaFoldDB" id="X0YPR4"/>
<sequence length="119" mass="14045">MPGYENKLAARSEWLFDRLQPMLDDLLFLGSNYEHYFDRFEMLFALVYTDLAKRYETHHSWNPIGRFPWKGGITDPMKELMDEADREKDSWGPIKAGLFSRDYSRFKDATSSVILPKLT</sequence>
<organism evidence="1">
    <name type="scientific">marine sediment metagenome</name>
    <dbReference type="NCBI Taxonomy" id="412755"/>
    <lineage>
        <taxon>unclassified sequences</taxon>
        <taxon>metagenomes</taxon>
        <taxon>ecological metagenomes</taxon>
    </lineage>
</organism>